<proteinExistence type="predicted"/>
<dbReference type="PATRIC" id="fig|1454001.3.peg.1674"/>
<evidence type="ECO:0000256" key="2">
    <source>
        <dbReference type="ARBA" id="ARBA00022679"/>
    </source>
</evidence>
<protein>
    <recommendedName>
        <fullName evidence="5">SAM-dependent methyltransferase</fullName>
    </recommendedName>
</protein>
<comment type="caution">
    <text evidence="3">The sequence shown here is derived from an EMBL/GenBank/DDBJ whole genome shotgun (WGS) entry which is preliminary data.</text>
</comment>
<dbReference type="PANTHER" id="PTHR12049">
    <property type="entry name" value="PROTEIN ARGININE METHYLTRANSFERASE NDUFAF7, MITOCHONDRIAL"/>
    <property type="match status" value="1"/>
</dbReference>
<dbReference type="SUPFAM" id="SSF53335">
    <property type="entry name" value="S-adenosyl-L-methionine-dependent methyltransferases"/>
    <property type="match status" value="1"/>
</dbReference>
<organism evidence="3 4">
    <name type="scientific">Candidatus Accumulibacter adjunctus</name>
    <dbReference type="NCBI Taxonomy" id="1454001"/>
    <lineage>
        <taxon>Bacteria</taxon>
        <taxon>Pseudomonadati</taxon>
        <taxon>Pseudomonadota</taxon>
        <taxon>Betaproteobacteria</taxon>
        <taxon>Candidatus Accumulibacter</taxon>
    </lineage>
</organism>
<dbReference type="Pfam" id="PF02636">
    <property type="entry name" value="Methyltransf_28"/>
    <property type="match status" value="1"/>
</dbReference>
<dbReference type="AlphaFoldDB" id="A0A011PNY5"/>
<dbReference type="Gene3D" id="3.40.50.12710">
    <property type="match status" value="1"/>
</dbReference>
<keyword evidence="4" id="KW-1185">Reference proteome</keyword>
<keyword evidence="2" id="KW-0808">Transferase</keyword>
<gene>
    <name evidence="3" type="ORF">AW08_01594</name>
</gene>
<name>A0A011PNY5_9PROT</name>
<accession>A0A011PNY5</accession>
<evidence type="ECO:0008006" key="5">
    <source>
        <dbReference type="Google" id="ProtNLM"/>
    </source>
</evidence>
<dbReference type="InterPro" id="IPR038375">
    <property type="entry name" value="NDUFAF7_sf"/>
</dbReference>
<evidence type="ECO:0000256" key="1">
    <source>
        <dbReference type="ARBA" id="ARBA00022603"/>
    </source>
</evidence>
<dbReference type="InterPro" id="IPR003788">
    <property type="entry name" value="NDUFAF7"/>
</dbReference>
<dbReference type="GO" id="GO:0035243">
    <property type="term" value="F:protein-arginine omega-N symmetric methyltransferase activity"/>
    <property type="evidence" value="ECO:0007669"/>
    <property type="project" value="TreeGrafter"/>
</dbReference>
<dbReference type="GO" id="GO:0032259">
    <property type="term" value="P:methylation"/>
    <property type="evidence" value="ECO:0007669"/>
    <property type="project" value="UniProtKB-KW"/>
</dbReference>
<sequence length="394" mass="42719">MLTRPPATVATLPTPSADALAASEALASAIAADIAAAGGWIGFDRFMELALYKPGMGYYAGGSRKFGAAGDFVTAPELSPTFAQTLAVQLQQLQTCCAARLIEVGGGSGRLASDLLLELERQRRLPESYAILELSGELRRRQLDTIAQRAPHLLPRVRWLDELPGHFSGVVLANEVLDAMPAHLVRWHAGGIDERGVTVAGGRFAWADRPASGHLLERALALAGECGIRPPYLSEIPLAAPAWVRQWARILEHGVLLLIDYGFPRHEYYHPQRAAGTLMCHHRHHAHDDPFYLPGLQDITLHVDFTAIVDSGCSEGLDLLGYTSQSTFLLNCGLTDILARTPADDPLRYLPLANAVQKLVSPAEMGELFKVMALGRRISKPLCGFRSGDRSASL</sequence>
<dbReference type="Proteomes" id="UP000020218">
    <property type="component" value="Unassembled WGS sequence"/>
</dbReference>
<dbReference type="EMBL" id="JFAX01000007">
    <property type="protein sequence ID" value="EXI67989.1"/>
    <property type="molecule type" value="Genomic_DNA"/>
</dbReference>
<evidence type="ECO:0000313" key="4">
    <source>
        <dbReference type="Proteomes" id="UP000020218"/>
    </source>
</evidence>
<dbReference type="PANTHER" id="PTHR12049:SF7">
    <property type="entry name" value="PROTEIN ARGININE METHYLTRANSFERASE NDUFAF7, MITOCHONDRIAL"/>
    <property type="match status" value="1"/>
</dbReference>
<reference evidence="3" key="1">
    <citation type="submission" date="2014-02" db="EMBL/GenBank/DDBJ databases">
        <title>Expanding our view of genomic diversity in Candidatus Accumulibacter clades.</title>
        <authorList>
            <person name="Skennerton C.T."/>
            <person name="Barr J.J."/>
            <person name="Slater F.R."/>
            <person name="Bond P.L."/>
            <person name="Tyson G.W."/>
        </authorList>
    </citation>
    <scope>NUCLEOTIDE SEQUENCE [LARGE SCALE GENOMIC DNA]</scope>
</reference>
<evidence type="ECO:0000313" key="3">
    <source>
        <dbReference type="EMBL" id="EXI67989.1"/>
    </source>
</evidence>
<keyword evidence="1" id="KW-0489">Methyltransferase</keyword>
<dbReference type="STRING" id="1454001.AW08_01594"/>
<dbReference type="InterPro" id="IPR029063">
    <property type="entry name" value="SAM-dependent_MTases_sf"/>
</dbReference>